<dbReference type="Pfam" id="PF00005">
    <property type="entry name" value="ABC_tran"/>
    <property type="match status" value="1"/>
</dbReference>
<dbReference type="GO" id="GO:0005524">
    <property type="term" value="F:ATP binding"/>
    <property type="evidence" value="ECO:0007669"/>
    <property type="project" value="UniProtKB-KW"/>
</dbReference>
<dbReference type="PROSITE" id="PS50893">
    <property type="entry name" value="ABC_TRANSPORTER_2"/>
    <property type="match status" value="1"/>
</dbReference>
<dbReference type="SUPFAM" id="SSF52540">
    <property type="entry name" value="P-loop containing nucleoside triphosphate hydrolases"/>
    <property type="match status" value="1"/>
</dbReference>
<accession>A0A0F4KUC7</accession>
<evidence type="ECO:0000256" key="2">
    <source>
        <dbReference type="ARBA" id="ARBA00022741"/>
    </source>
</evidence>
<dbReference type="FunFam" id="3.40.50.300:FF:000032">
    <property type="entry name" value="Export ABC transporter ATP-binding protein"/>
    <property type="match status" value="1"/>
</dbReference>
<dbReference type="Proteomes" id="UP000033648">
    <property type="component" value="Unassembled WGS sequence"/>
</dbReference>
<evidence type="ECO:0000256" key="4">
    <source>
        <dbReference type="SAM" id="MobiDB-lite"/>
    </source>
</evidence>
<dbReference type="GO" id="GO:0022857">
    <property type="term" value="F:transmembrane transporter activity"/>
    <property type="evidence" value="ECO:0007669"/>
    <property type="project" value="UniProtKB-ARBA"/>
</dbReference>
<dbReference type="GO" id="GO:0016887">
    <property type="term" value="F:ATP hydrolysis activity"/>
    <property type="evidence" value="ECO:0007669"/>
    <property type="project" value="InterPro"/>
</dbReference>
<feature type="domain" description="ABC transporter" evidence="5">
    <location>
        <begin position="28"/>
        <end position="284"/>
    </location>
</feature>
<dbReference type="InterPro" id="IPR027417">
    <property type="entry name" value="P-loop_NTPase"/>
</dbReference>
<reference evidence="6 7" key="1">
    <citation type="submission" date="2014-12" db="EMBL/GenBank/DDBJ databases">
        <title>Comparative genomics of the lactic acid bacteria isolated from the honey bee gut.</title>
        <authorList>
            <person name="Ellegaard K.M."/>
            <person name="Tamarit D."/>
            <person name="Javelind E."/>
            <person name="Olofsson T."/>
            <person name="Andersson S.G."/>
            <person name="Vasquez A."/>
        </authorList>
    </citation>
    <scope>NUCLEOTIDE SEQUENCE [LARGE SCALE GENOMIC DNA]</scope>
    <source>
        <strain evidence="6 7">Bin2</strain>
    </source>
</reference>
<dbReference type="InterPro" id="IPR015854">
    <property type="entry name" value="ABC_transpr_LolD-like"/>
</dbReference>
<evidence type="ECO:0000259" key="5">
    <source>
        <dbReference type="PROSITE" id="PS50893"/>
    </source>
</evidence>
<dbReference type="InterPro" id="IPR003439">
    <property type="entry name" value="ABC_transporter-like_ATP-bd"/>
</dbReference>
<dbReference type="PROSITE" id="PS00211">
    <property type="entry name" value="ABC_TRANSPORTER_1"/>
    <property type="match status" value="1"/>
</dbReference>
<dbReference type="PATRIC" id="fig|1684.4.peg.1038"/>
<organism evidence="6 7">
    <name type="scientific">Bifidobacterium asteroides</name>
    <dbReference type="NCBI Taxonomy" id="1684"/>
    <lineage>
        <taxon>Bacteria</taxon>
        <taxon>Bacillati</taxon>
        <taxon>Actinomycetota</taxon>
        <taxon>Actinomycetes</taxon>
        <taxon>Bifidobacteriales</taxon>
        <taxon>Bifidobacteriaceae</taxon>
        <taxon>Bifidobacterium</taxon>
    </lineage>
</organism>
<keyword evidence="3" id="KW-0067">ATP-binding</keyword>
<dbReference type="AlphaFoldDB" id="A0A0F4KUC7"/>
<dbReference type="CDD" id="cd03255">
    <property type="entry name" value="ABC_MJ0796_LolCDE_FtsE"/>
    <property type="match status" value="1"/>
</dbReference>
<keyword evidence="2" id="KW-0547">Nucleotide-binding</keyword>
<comment type="caution">
    <text evidence="6">The sequence shown here is derived from an EMBL/GenBank/DDBJ whole genome shotgun (WGS) entry which is preliminary data.</text>
</comment>
<evidence type="ECO:0000256" key="3">
    <source>
        <dbReference type="ARBA" id="ARBA00022840"/>
    </source>
</evidence>
<evidence type="ECO:0000313" key="7">
    <source>
        <dbReference type="Proteomes" id="UP000033648"/>
    </source>
</evidence>
<dbReference type="Gene3D" id="3.40.50.300">
    <property type="entry name" value="P-loop containing nucleotide triphosphate hydrolases"/>
    <property type="match status" value="1"/>
</dbReference>
<protein>
    <submittedName>
        <fullName evidence="6">ABC transporter, ATP binding protein, putative The Lipoprotein Translocase (LPT) Family</fullName>
    </submittedName>
</protein>
<dbReference type="InterPro" id="IPR003593">
    <property type="entry name" value="AAA+_ATPase"/>
</dbReference>
<dbReference type="EMBL" id="JWME01000011">
    <property type="protein sequence ID" value="KJY49653.1"/>
    <property type="molecule type" value="Genomic_DNA"/>
</dbReference>
<dbReference type="InterPro" id="IPR017871">
    <property type="entry name" value="ABC_transporter-like_CS"/>
</dbReference>
<dbReference type="GO" id="GO:0005886">
    <property type="term" value="C:plasma membrane"/>
    <property type="evidence" value="ECO:0007669"/>
    <property type="project" value="TreeGrafter"/>
</dbReference>
<keyword evidence="1" id="KW-0813">Transport</keyword>
<dbReference type="GO" id="GO:0098796">
    <property type="term" value="C:membrane protein complex"/>
    <property type="evidence" value="ECO:0007669"/>
    <property type="project" value="UniProtKB-ARBA"/>
</dbReference>
<keyword evidence="6" id="KW-0449">Lipoprotein</keyword>
<dbReference type="PANTHER" id="PTHR24220">
    <property type="entry name" value="IMPORT ATP-BINDING PROTEIN"/>
    <property type="match status" value="1"/>
</dbReference>
<proteinExistence type="predicted"/>
<gene>
    <name evidence="6" type="ORF">JF69_09590</name>
</gene>
<dbReference type="PANTHER" id="PTHR24220:SF685">
    <property type="entry name" value="ABC TRANSPORTER RELATED"/>
    <property type="match status" value="1"/>
</dbReference>
<feature type="region of interest" description="Disordered" evidence="4">
    <location>
        <begin position="1"/>
        <end position="22"/>
    </location>
</feature>
<name>A0A0F4KUC7_9BIFI</name>
<sequence>MKHGAKTRASSDPSSGAGKPRQIAQVAIKAKGLTKDYGSGENLVHALRGVDVEFEQGRFTVIMGPSGSGKSTLMHTLAGLDTVTSGHVYLNADVAGVKGRRTSRHGGRRGVVDLTKLNDNQLTLLRRQSLGFIFQSFNLLPMFTAKQNILMPLILDGAKPDTAWLDVLAKTLGLEERLSHRPSELSGGQQQRVAIARALITKPSIVFADEPTGNLDTASSTEVLSFLRDSVRELGQTIIMVTHDVFAASFADRALVFADGRIVADQDRPTVDSMNALLSEEVMASTATADSAAHR</sequence>
<dbReference type="SMART" id="SM00382">
    <property type="entry name" value="AAA"/>
    <property type="match status" value="1"/>
</dbReference>
<dbReference type="InterPro" id="IPR017911">
    <property type="entry name" value="MacB-like_ATP-bd"/>
</dbReference>
<evidence type="ECO:0000256" key="1">
    <source>
        <dbReference type="ARBA" id="ARBA00022448"/>
    </source>
</evidence>
<evidence type="ECO:0000313" key="6">
    <source>
        <dbReference type="EMBL" id="KJY49653.1"/>
    </source>
</evidence>